<keyword evidence="5" id="KW-0234">DNA repair</keyword>
<proteinExistence type="inferred from homology"/>
<dbReference type="Proteomes" id="UP001345013">
    <property type="component" value="Unassembled WGS sequence"/>
</dbReference>
<dbReference type="CDD" id="cd22921">
    <property type="entry name" value="HFD_CENP-X"/>
    <property type="match status" value="1"/>
</dbReference>
<reference evidence="8 9" key="1">
    <citation type="submission" date="2023-08" db="EMBL/GenBank/DDBJ databases">
        <title>Black Yeasts Isolated from many extreme environments.</title>
        <authorList>
            <person name="Coleine C."/>
            <person name="Stajich J.E."/>
            <person name="Selbmann L."/>
        </authorList>
    </citation>
    <scope>NUCLEOTIDE SEQUENCE [LARGE SCALE GENOMIC DNA]</scope>
    <source>
        <strain evidence="8 9">CCFEE 5885</strain>
    </source>
</reference>
<feature type="compositionally biased region" description="Acidic residues" evidence="7">
    <location>
        <begin position="94"/>
        <end position="112"/>
    </location>
</feature>
<protein>
    <recommendedName>
        <fullName evidence="10">Centromere protein X</fullName>
    </recommendedName>
</protein>
<keyword evidence="3" id="KW-0227">DNA damage</keyword>
<evidence type="ECO:0000256" key="3">
    <source>
        <dbReference type="ARBA" id="ARBA00022763"/>
    </source>
</evidence>
<dbReference type="Gene3D" id="6.10.130.30">
    <property type="match status" value="1"/>
</dbReference>
<keyword evidence="6" id="KW-0539">Nucleus</keyword>
<evidence type="ECO:0000256" key="7">
    <source>
        <dbReference type="SAM" id="MobiDB-lite"/>
    </source>
</evidence>
<comment type="subcellular location">
    <subcellularLocation>
        <location evidence="1">Nucleus</location>
    </subcellularLocation>
</comment>
<organism evidence="8 9">
    <name type="scientific">Lithohypha guttulata</name>
    <dbReference type="NCBI Taxonomy" id="1690604"/>
    <lineage>
        <taxon>Eukaryota</taxon>
        <taxon>Fungi</taxon>
        <taxon>Dikarya</taxon>
        <taxon>Ascomycota</taxon>
        <taxon>Pezizomycotina</taxon>
        <taxon>Eurotiomycetes</taxon>
        <taxon>Chaetothyriomycetidae</taxon>
        <taxon>Chaetothyriales</taxon>
        <taxon>Trichomeriaceae</taxon>
        <taxon>Lithohypha</taxon>
    </lineage>
</organism>
<sequence>MAPPKRARPSFSPPRPKKSKSTNVSTSMKGREASWKNQKNAAVARKQATATSKYSGRKGTRKAQLSDDEEEDEFEDDSRNHRSALSLVDASASEVEDDDEGAEASQENDSDNSSDRTNHDRSRANLNSSPEPDIILAEITTTSTNTEAPIPEQLVHKMLHHHFQKPEKTKISTDARDLVTKYLEVFVREAIMRSAYERQEKDGHEDGAGAGGGFLEVEDLERAAVQLCLDF</sequence>
<comment type="similarity">
    <text evidence="2">Belongs to the CENP-X/MHF2 family.</text>
</comment>
<name>A0ABR0K6M3_9EURO</name>
<keyword evidence="9" id="KW-1185">Reference proteome</keyword>
<comment type="caution">
    <text evidence="8">The sequence shown here is derived from an EMBL/GenBank/DDBJ whole genome shotgun (WGS) entry which is preliminary data.</text>
</comment>
<dbReference type="EMBL" id="JAVRRG010000093">
    <property type="protein sequence ID" value="KAK5087302.1"/>
    <property type="molecule type" value="Genomic_DNA"/>
</dbReference>
<feature type="region of interest" description="Disordered" evidence="7">
    <location>
        <begin position="1"/>
        <end position="130"/>
    </location>
</feature>
<evidence type="ECO:0000313" key="9">
    <source>
        <dbReference type="Proteomes" id="UP001345013"/>
    </source>
</evidence>
<dbReference type="Gene3D" id="1.20.5.4980">
    <property type="match status" value="1"/>
</dbReference>
<dbReference type="InterPro" id="IPR018552">
    <property type="entry name" value="CENP-X"/>
</dbReference>
<evidence type="ECO:0000256" key="4">
    <source>
        <dbReference type="ARBA" id="ARBA00023125"/>
    </source>
</evidence>
<keyword evidence="4" id="KW-0238">DNA-binding</keyword>
<evidence type="ECO:0000256" key="6">
    <source>
        <dbReference type="ARBA" id="ARBA00023242"/>
    </source>
</evidence>
<feature type="compositionally biased region" description="Acidic residues" evidence="7">
    <location>
        <begin position="66"/>
        <end position="76"/>
    </location>
</feature>
<evidence type="ECO:0000256" key="5">
    <source>
        <dbReference type="ARBA" id="ARBA00023204"/>
    </source>
</evidence>
<evidence type="ECO:0000313" key="8">
    <source>
        <dbReference type="EMBL" id="KAK5087302.1"/>
    </source>
</evidence>
<evidence type="ECO:0000256" key="2">
    <source>
        <dbReference type="ARBA" id="ARBA00009359"/>
    </source>
</evidence>
<evidence type="ECO:0008006" key="10">
    <source>
        <dbReference type="Google" id="ProtNLM"/>
    </source>
</evidence>
<evidence type="ECO:0000256" key="1">
    <source>
        <dbReference type="ARBA" id="ARBA00004123"/>
    </source>
</evidence>
<feature type="compositionally biased region" description="Basic and acidic residues" evidence="7">
    <location>
        <begin position="113"/>
        <end position="123"/>
    </location>
</feature>
<accession>A0ABR0K6M3</accession>
<gene>
    <name evidence="8" type="ORF">LTR24_006829</name>
</gene>
<dbReference type="Pfam" id="PF09415">
    <property type="entry name" value="CENP-X"/>
    <property type="match status" value="1"/>
</dbReference>
<dbReference type="PANTHER" id="PTHR28680:SF1">
    <property type="entry name" value="CENTROMERE PROTEIN X"/>
    <property type="match status" value="1"/>
</dbReference>
<dbReference type="PANTHER" id="PTHR28680">
    <property type="entry name" value="CENTROMERE PROTEIN X"/>
    <property type="match status" value="1"/>
</dbReference>